<keyword evidence="2" id="KW-1185">Reference proteome</keyword>
<gene>
    <name evidence="1" type="ORF">RM529_17165</name>
</gene>
<evidence type="ECO:0000313" key="2">
    <source>
        <dbReference type="Proteomes" id="UP001248819"/>
    </source>
</evidence>
<dbReference type="InterPro" id="IPR043733">
    <property type="entry name" value="DUF5677"/>
</dbReference>
<name>A0ABU3CZT6_9FLAO</name>
<organism evidence="1 2">
    <name type="scientific">Autumnicola edwardsiae</name>
    <dbReference type="NCBI Taxonomy" id="3075594"/>
    <lineage>
        <taxon>Bacteria</taxon>
        <taxon>Pseudomonadati</taxon>
        <taxon>Bacteroidota</taxon>
        <taxon>Flavobacteriia</taxon>
        <taxon>Flavobacteriales</taxon>
        <taxon>Flavobacteriaceae</taxon>
        <taxon>Autumnicola</taxon>
    </lineage>
</organism>
<comment type="caution">
    <text evidence="1">The sequence shown here is derived from an EMBL/GenBank/DDBJ whole genome shotgun (WGS) entry which is preliminary data.</text>
</comment>
<dbReference type="Proteomes" id="UP001248819">
    <property type="component" value="Unassembled WGS sequence"/>
</dbReference>
<reference evidence="1 2" key="1">
    <citation type="submission" date="2023-09" db="EMBL/GenBank/DDBJ databases">
        <authorList>
            <person name="Rey-Velasco X."/>
        </authorList>
    </citation>
    <scope>NUCLEOTIDE SEQUENCE [LARGE SCALE GENOMIC DNA]</scope>
    <source>
        <strain evidence="1 2">F297</strain>
    </source>
</reference>
<dbReference type="Pfam" id="PF18928">
    <property type="entry name" value="DUF5677"/>
    <property type="match status" value="1"/>
</dbReference>
<sequence length="266" mass="31500">MERLEKLRYIDEKFFEDFQIATDNYLRKLLFESEFPRTAEICYMYISGSNFLKNSIFDCAETEDYYSVSVLLRSIIEHYLRFKYFWFNNAKIKDDTYALKFRTAIDFKEKIDMERSVNAVKQIRKIDQKSSDEIWKDLISENKDFAMFTKGEISEFSKSLSIKNIIKYIEKTMGEGCFETNTFLQKLIIQYSNMSSFVHGGLFAHKKMVSLENAKERQDALIGICGIALQSATAIKSFSYLTFYQFMPEFRLHYNNVTELIKQMDK</sequence>
<dbReference type="RefSeq" id="WP_311485971.1">
    <property type="nucleotide sequence ID" value="NZ_JAVRHP010000220.1"/>
</dbReference>
<proteinExistence type="predicted"/>
<accession>A0ABU3CZT6</accession>
<protein>
    <submittedName>
        <fullName evidence="1">DUF5677 domain-containing protein</fullName>
    </submittedName>
</protein>
<evidence type="ECO:0000313" key="1">
    <source>
        <dbReference type="EMBL" id="MDT0651876.1"/>
    </source>
</evidence>
<dbReference type="EMBL" id="JAVRHP010000220">
    <property type="protein sequence ID" value="MDT0651876.1"/>
    <property type="molecule type" value="Genomic_DNA"/>
</dbReference>